<name>A0A1I7HXE5_9STRE</name>
<dbReference type="GO" id="GO:0003676">
    <property type="term" value="F:nucleic acid binding"/>
    <property type="evidence" value="ECO:0007669"/>
    <property type="project" value="InterPro"/>
</dbReference>
<dbReference type="AlphaFoldDB" id="A0A1I7HXE5"/>
<evidence type="ECO:0000313" key="2">
    <source>
        <dbReference type="EMBL" id="SFU65350.1"/>
    </source>
</evidence>
<evidence type="ECO:0000313" key="3">
    <source>
        <dbReference type="Proteomes" id="UP000183629"/>
    </source>
</evidence>
<dbReference type="Proteomes" id="UP000183629">
    <property type="component" value="Unassembled WGS sequence"/>
</dbReference>
<evidence type="ECO:0000259" key="1">
    <source>
        <dbReference type="PROSITE" id="PS50879"/>
    </source>
</evidence>
<dbReference type="InterPro" id="IPR012337">
    <property type="entry name" value="RNaseH-like_sf"/>
</dbReference>
<reference evidence="3" key="1">
    <citation type="submission" date="2016-10" db="EMBL/GenBank/DDBJ databases">
        <authorList>
            <person name="Varghese N."/>
            <person name="Submissions S."/>
        </authorList>
    </citation>
    <scope>NUCLEOTIDE SEQUENCE [LARGE SCALE GENOMIC DNA]</scope>
    <source>
        <strain evidence="3">LMG 15572</strain>
    </source>
</reference>
<dbReference type="Gene3D" id="3.30.420.10">
    <property type="entry name" value="Ribonuclease H-like superfamily/Ribonuclease H"/>
    <property type="match status" value="1"/>
</dbReference>
<keyword evidence="3" id="KW-1185">Reference proteome</keyword>
<sequence>MDSETHHSGNYIIYTDGSYKKYNNKNKVKASGAYIILNERNEVILKGKNVIPNTKEKLLNSTGAELFSVIIALKALRKISKSADRVTVKIMTDYQELKRFHKMLNYHGKSHYKKQKFKEKRQTFQWNWYYSNLRQVFRLYKELGKELTLEIEWCQGHAGIFWNEQANSLARKLIKKSESK</sequence>
<protein>
    <submittedName>
        <fullName evidence="2">Ribonuclease HI</fullName>
    </submittedName>
</protein>
<gene>
    <name evidence="2" type="ORF">SAMN05660328_103365</name>
</gene>
<dbReference type="PROSITE" id="PS50879">
    <property type="entry name" value="RNASE_H_1"/>
    <property type="match status" value="1"/>
</dbReference>
<dbReference type="InterPro" id="IPR036397">
    <property type="entry name" value="RNaseH_sf"/>
</dbReference>
<dbReference type="InterPro" id="IPR002156">
    <property type="entry name" value="RNaseH_domain"/>
</dbReference>
<accession>A0A1I7HXE5</accession>
<dbReference type="GO" id="GO:0004523">
    <property type="term" value="F:RNA-DNA hybrid ribonuclease activity"/>
    <property type="evidence" value="ECO:0007669"/>
    <property type="project" value="InterPro"/>
</dbReference>
<organism evidence="2 3">
    <name type="scientific">Streptococcus gallolyticus</name>
    <dbReference type="NCBI Taxonomy" id="315405"/>
    <lineage>
        <taxon>Bacteria</taxon>
        <taxon>Bacillati</taxon>
        <taxon>Bacillota</taxon>
        <taxon>Bacilli</taxon>
        <taxon>Lactobacillales</taxon>
        <taxon>Streptococcaceae</taxon>
        <taxon>Streptococcus</taxon>
    </lineage>
</organism>
<feature type="domain" description="RNase H type-1" evidence="1">
    <location>
        <begin position="7"/>
        <end position="175"/>
    </location>
</feature>
<dbReference type="SUPFAM" id="SSF53098">
    <property type="entry name" value="Ribonuclease H-like"/>
    <property type="match status" value="1"/>
</dbReference>
<dbReference type="RefSeq" id="WP_074657144.1">
    <property type="nucleotide sequence ID" value="NZ_FOLZ01000001.1"/>
</dbReference>
<proteinExistence type="predicted"/>
<dbReference type="EMBL" id="FPBN01000003">
    <property type="protein sequence ID" value="SFU65350.1"/>
    <property type="molecule type" value="Genomic_DNA"/>
</dbReference>
<dbReference type="Pfam" id="PF00075">
    <property type="entry name" value="RNase_H"/>
    <property type="match status" value="1"/>
</dbReference>